<organism evidence="3 4">
    <name type="scientific">Arcicella rigui</name>
    <dbReference type="NCBI Taxonomy" id="797020"/>
    <lineage>
        <taxon>Bacteria</taxon>
        <taxon>Pseudomonadati</taxon>
        <taxon>Bacteroidota</taxon>
        <taxon>Cytophagia</taxon>
        <taxon>Cytophagales</taxon>
        <taxon>Flectobacillaceae</taxon>
        <taxon>Arcicella</taxon>
    </lineage>
</organism>
<dbReference type="SUPFAM" id="SSF46785">
    <property type="entry name" value="Winged helix' DNA-binding domain"/>
    <property type="match status" value="2"/>
</dbReference>
<gene>
    <name evidence="3" type="ORF">VB248_06170</name>
</gene>
<name>A0ABU5Q774_9BACT</name>
<dbReference type="InterPro" id="IPR036388">
    <property type="entry name" value="WH-like_DNA-bd_sf"/>
</dbReference>
<dbReference type="Pfam" id="PF01051">
    <property type="entry name" value="Rep3_N"/>
    <property type="match status" value="1"/>
</dbReference>
<comment type="caution">
    <text evidence="3">The sequence shown here is derived from an EMBL/GenBank/DDBJ whole genome shotgun (WGS) entry which is preliminary data.</text>
</comment>
<reference evidence="3 4" key="1">
    <citation type="submission" date="2023-12" db="EMBL/GenBank/DDBJ databases">
        <title>Novel species of the genus Arcicella isolated from rivers.</title>
        <authorList>
            <person name="Lu H."/>
        </authorList>
    </citation>
    <scope>NUCLEOTIDE SEQUENCE [LARGE SCALE GENOMIC DNA]</scope>
    <source>
        <strain evidence="3 4">KCTC 23307</strain>
    </source>
</reference>
<dbReference type="InterPro" id="IPR036390">
    <property type="entry name" value="WH_DNA-bd_sf"/>
</dbReference>
<dbReference type="Gene3D" id="1.10.10.10">
    <property type="entry name" value="Winged helix-like DNA-binding domain superfamily/Winged helix DNA-binding domain"/>
    <property type="match status" value="2"/>
</dbReference>
<evidence type="ECO:0000313" key="4">
    <source>
        <dbReference type="Proteomes" id="UP001302949"/>
    </source>
</evidence>
<evidence type="ECO:0000256" key="1">
    <source>
        <dbReference type="ARBA" id="ARBA00038283"/>
    </source>
</evidence>
<proteinExistence type="inferred from homology"/>
<evidence type="ECO:0000313" key="3">
    <source>
        <dbReference type="EMBL" id="MEA5138706.1"/>
    </source>
</evidence>
<comment type="similarity">
    <text evidence="1">Belongs to the initiator RepB protein family.</text>
</comment>
<keyword evidence="4" id="KW-1185">Reference proteome</keyword>
<dbReference type="EMBL" id="JAYFUM010000006">
    <property type="protein sequence ID" value="MEA5138706.1"/>
    <property type="molecule type" value="Genomic_DNA"/>
</dbReference>
<dbReference type="RefSeq" id="WP_323295873.1">
    <property type="nucleotide sequence ID" value="NZ_JAYFUM010000006.1"/>
</dbReference>
<feature type="domain" description="Initiator Rep protein WH1" evidence="2">
    <location>
        <begin position="29"/>
        <end position="172"/>
    </location>
</feature>
<sequence>MAKQKATTRRKQDYPDRYKIHLQGGKEGLVEATSKMDIQEFRVFATMLTMVLPDDEDFTEYEIRVQDIIKLFGLNKDGRYYEIIRDASQRMMDRKFVIYEDKGGKEYRTTIHLIDETSVPTDENNQNHIRLKFNPKLKPYLLQLKREYLTIDVRNLIHIQSPYSIKLYMILKHQQNLGNQKVKYTVERLRQMLAVEDDEYPMYGNFKQKVILKAVGDIEKHTDLTILKIEEIKVGRAVGMINFHIEAKEQQKHLEIQKTKANAKRVLKTGDGTEKTLIEDANAEIEDANFEELPVVKNPDEVFIERIYEQVKNYKITQSTVEKWVREIPKEQIESGVNHVLAILKSGKTIKNIGGYLNQMVTTVNLFNLNEQIEAEAKVQLAKKNQQEVKQKKKDQAYLRQEQDKLLNELSEVQKNFILDVVQNEKQLFADILAQLKAEAQSEKPNPMNEIAWEGYQTASKGNESKEALLQYLKEGSFIFYGFVAEYIEKRFPEEYGKIKAQFQKRADSLGMKI</sequence>
<dbReference type="Pfam" id="PF21205">
    <property type="entry name" value="Rep3_C"/>
    <property type="match status" value="1"/>
</dbReference>
<evidence type="ECO:0000259" key="2">
    <source>
        <dbReference type="Pfam" id="PF01051"/>
    </source>
</evidence>
<dbReference type="InterPro" id="IPR000525">
    <property type="entry name" value="Initiator_Rep_WH1"/>
</dbReference>
<accession>A0ABU5Q774</accession>
<protein>
    <submittedName>
        <fullName evidence="3">Replication initiation protein</fullName>
    </submittedName>
</protein>
<dbReference type="Proteomes" id="UP001302949">
    <property type="component" value="Unassembled WGS sequence"/>
</dbReference>